<evidence type="ECO:0000313" key="2">
    <source>
        <dbReference type="Proteomes" id="UP000011669"/>
    </source>
</evidence>
<dbReference type="Pfam" id="PF24114">
    <property type="entry name" value="DUF7388"/>
    <property type="match status" value="1"/>
</dbReference>
<evidence type="ECO:0008006" key="3">
    <source>
        <dbReference type="Google" id="ProtNLM"/>
    </source>
</evidence>
<organism evidence="1 2">
    <name type="scientific">Halococcus saccharolyticus DSM 5350</name>
    <dbReference type="NCBI Taxonomy" id="1227455"/>
    <lineage>
        <taxon>Archaea</taxon>
        <taxon>Methanobacteriati</taxon>
        <taxon>Methanobacteriota</taxon>
        <taxon>Stenosarchaea group</taxon>
        <taxon>Halobacteria</taxon>
        <taxon>Halobacteriales</taxon>
        <taxon>Halococcaceae</taxon>
        <taxon>Halococcus</taxon>
    </lineage>
</organism>
<dbReference type="SUPFAM" id="SSF51679">
    <property type="entry name" value="Bacterial luciferase-like"/>
    <property type="match status" value="1"/>
</dbReference>
<dbReference type="InterPro" id="IPR055812">
    <property type="entry name" value="DUF7388"/>
</dbReference>
<dbReference type="AlphaFoldDB" id="M0MEQ8"/>
<dbReference type="EMBL" id="AOMD01000027">
    <property type="protein sequence ID" value="EMA43823.1"/>
    <property type="molecule type" value="Genomic_DNA"/>
</dbReference>
<dbReference type="GO" id="GO:0016705">
    <property type="term" value="F:oxidoreductase activity, acting on paired donors, with incorporation or reduction of molecular oxygen"/>
    <property type="evidence" value="ECO:0007669"/>
    <property type="project" value="InterPro"/>
</dbReference>
<dbReference type="InterPro" id="IPR036661">
    <property type="entry name" value="Luciferase-like_sf"/>
</dbReference>
<protein>
    <recommendedName>
        <fullName evidence="3">Luciferase-like domain-containing protein</fullName>
    </recommendedName>
</protein>
<comment type="caution">
    <text evidence="1">The sequence shown here is derived from an EMBL/GenBank/DDBJ whole genome shotgun (WGS) entry which is preliminary data.</text>
</comment>
<gene>
    <name evidence="1" type="ORF">C449_12315</name>
</gene>
<dbReference type="Gene3D" id="3.20.20.30">
    <property type="entry name" value="Luciferase-like domain"/>
    <property type="match status" value="1"/>
</dbReference>
<proteinExistence type="predicted"/>
<accession>M0MEQ8</accession>
<name>M0MEQ8_9EURY</name>
<keyword evidence="2" id="KW-1185">Reference proteome</keyword>
<dbReference type="Proteomes" id="UP000011669">
    <property type="component" value="Unassembled WGS sequence"/>
</dbReference>
<sequence>MDYEGREHVPDSTLLKRFAGETTVRVTTPIRADGFDPFGDNRVTEQLPQSVDRVIVAGNPAYLTDDERRRAIGPRLGAAREDAPTAWVGTEGVERLALAAGGTQFELLAPTTAREVRALRAAGLEGSIAVYAPVVATDDEQILLNTLGEYVARRGSVATALENAHPESPPRTTATDGVATDATASGQVRSILLDAIEEFALVGRPEQVDERISDLRAVGVDTVIGYPARGAGWLWH</sequence>
<reference evidence="1 2" key="1">
    <citation type="journal article" date="2014" name="PLoS Genet.">
        <title>Phylogenetically driven sequencing of extremely halophilic archaea reveals strategies for static and dynamic osmo-response.</title>
        <authorList>
            <person name="Becker E.A."/>
            <person name="Seitzer P.M."/>
            <person name="Tritt A."/>
            <person name="Larsen D."/>
            <person name="Krusor M."/>
            <person name="Yao A.I."/>
            <person name="Wu D."/>
            <person name="Madern D."/>
            <person name="Eisen J.A."/>
            <person name="Darling A.E."/>
            <person name="Facciotti M.T."/>
        </authorList>
    </citation>
    <scope>NUCLEOTIDE SEQUENCE [LARGE SCALE GENOMIC DNA]</scope>
    <source>
        <strain evidence="1 2">DSM 5350</strain>
    </source>
</reference>
<dbReference type="PATRIC" id="fig|1227455.4.peg.2523"/>
<evidence type="ECO:0000313" key="1">
    <source>
        <dbReference type="EMBL" id="EMA43823.1"/>
    </source>
</evidence>
<dbReference type="InParanoid" id="M0MEQ8"/>